<feature type="domain" description="HTH lysR-type" evidence="5">
    <location>
        <begin position="8"/>
        <end position="65"/>
    </location>
</feature>
<proteinExistence type="inferred from homology"/>
<dbReference type="PANTHER" id="PTHR30537:SF5">
    <property type="entry name" value="HTH-TYPE TRANSCRIPTIONAL ACTIVATOR TTDR-RELATED"/>
    <property type="match status" value="1"/>
</dbReference>
<dbReference type="InterPro" id="IPR005119">
    <property type="entry name" value="LysR_subst-bd"/>
</dbReference>
<keyword evidence="7" id="KW-1185">Reference proteome</keyword>
<evidence type="ECO:0000256" key="2">
    <source>
        <dbReference type="ARBA" id="ARBA00023015"/>
    </source>
</evidence>
<evidence type="ECO:0000256" key="3">
    <source>
        <dbReference type="ARBA" id="ARBA00023125"/>
    </source>
</evidence>
<dbReference type="InterPro" id="IPR036390">
    <property type="entry name" value="WH_DNA-bd_sf"/>
</dbReference>
<dbReference type="SUPFAM" id="SSF53850">
    <property type="entry name" value="Periplasmic binding protein-like II"/>
    <property type="match status" value="1"/>
</dbReference>
<evidence type="ECO:0000313" key="7">
    <source>
        <dbReference type="Proteomes" id="UP000195719"/>
    </source>
</evidence>
<dbReference type="InterPro" id="IPR036388">
    <property type="entry name" value="WH-like_DNA-bd_sf"/>
</dbReference>
<evidence type="ECO:0000259" key="5">
    <source>
        <dbReference type="PROSITE" id="PS50931"/>
    </source>
</evidence>
<name>A0A1Y6MQK5_9GAMM</name>
<evidence type="ECO:0000256" key="4">
    <source>
        <dbReference type="ARBA" id="ARBA00023163"/>
    </source>
</evidence>
<dbReference type="CDD" id="cd08422">
    <property type="entry name" value="PBP2_CrgA_like"/>
    <property type="match status" value="1"/>
</dbReference>
<keyword evidence="3" id="KW-0238">DNA-binding</keyword>
<dbReference type="EMBL" id="FYAJ01000007">
    <property type="protein sequence ID" value="SMY37511.1"/>
    <property type="molecule type" value="Genomic_DNA"/>
</dbReference>
<dbReference type="InterPro" id="IPR058163">
    <property type="entry name" value="LysR-type_TF_proteobact-type"/>
</dbReference>
<dbReference type="PROSITE" id="PS50931">
    <property type="entry name" value="HTH_LYSR"/>
    <property type="match status" value="1"/>
</dbReference>
<dbReference type="InterPro" id="IPR000847">
    <property type="entry name" value="LysR_HTH_N"/>
</dbReference>
<dbReference type="GO" id="GO:0043565">
    <property type="term" value="F:sequence-specific DNA binding"/>
    <property type="evidence" value="ECO:0007669"/>
    <property type="project" value="TreeGrafter"/>
</dbReference>
<dbReference type="PANTHER" id="PTHR30537">
    <property type="entry name" value="HTH-TYPE TRANSCRIPTIONAL REGULATOR"/>
    <property type="match status" value="1"/>
</dbReference>
<dbReference type="GO" id="GO:0006351">
    <property type="term" value="P:DNA-templated transcription"/>
    <property type="evidence" value="ECO:0007669"/>
    <property type="project" value="TreeGrafter"/>
</dbReference>
<protein>
    <submittedName>
        <fullName evidence="6">HTH-type transcriptional regulator DmlR</fullName>
    </submittedName>
</protein>
<gene>
    <name evidence="6" type="primary">dmlR_14</name>
    <name evidence="6" type="ORF">PAND9192_03157</name>
</gene>
<dbReference type="FunFam" id="1.10.10.10:FF:000001">
    <property type="entry name" value="LysR family transcriptional regulator"/>
    <property type="match status" value="1"/>
</dbReference>
<comment type="similarity">
    <text evidence="1">Belongs to the LysR transcriptional regulatory family.</text>
</comment>
<dbReference type="AlphaFoldDB" id="A0A1Y6MQK5"/>
<organism evidence="6 7">
    <name type="scientific">Photobacterium andalusiense</name>
    <dbReference type="NCBI Taxonomy" id="2204296"/>
    <lineage>
        <taxon>Bacteria</taxon>
        <taxon>Pseudomonadati</taxon>
        <taxon>Pseudomonadota</taxon>
        <taxon>Gammaproteobacteria</taxon>
        <taxon>Vibrionales</taxon>
        <taxon>Vibrionaceae</taxon>
        <taxon>Photobacterium</taxon>
    </lineage>
</organism>
<evidence type="ECO:0000256" key="1">
    <source>
        <dbReference type="ARBA" id="ARBA00009437"/>
    </source>
</evidence>
<dbReference type="Gene3D" id="3.40.190.290">
    <property type="match status" value="1"/>
</dbReference>
<keyword evidence="4" id="KW-0804">Transcription</keyword>
<sequence>MNNNEVIPLLPEMAVFVVVVEEGGFSKAGKKLGLAPSSISRSVNRLEKGLHTKLLERTTRQVKMSTAGTEVYTQCKSMLESAKLAVKTVQSTQDEAIGVLRVAAPKAFAKQILSPLLLDFMAEYPKITIHFKVSDLYIDLIGEEIDVIFRLTDQPIEGLISKSLTRTQLMMCASPDYIEQFGEPGHPDDLEHHQCIALGEQAGDNEWRLTSANQTTIVKANNRMSVNHTEIRKEAVLRNLGIAIFPDFTVQPELRRGTLVQILPDWHIAGNYSGEVILQYAQSRYIPYQLRLFVDYMSERLSKLSFNKIVPE</sequence>
<reference evidence="7" key="1">
    <citation type="submission" date="2017-06" db="EMBL/GenBank/DDBJ databases">
        <authorList>
            <person name="Rodrigo-Torres L."/>
            <person name="Arahal R.D."/>
            <person name="Lucena T."/>
        </authorList>
    </citation>
    <scope>NUCLEOTIDE SEQUENCE [LARGE SCALE GENOMIC DNA]</scope>
    <source>
        <strain evidence="7">CECT 9192</strain>
    </source>
</reference>
<dbReference type="RefSeq" id="WP_060996739.1">
    <property type="nucleotide sequence ID" value="NZ_FYAJ01000007.1"/>
</dbReference>
<keyword evidence="2" id="KW-0805">Transcription regulation</keyword>
<dbReference type="Proteomes" id="UP000195719">
    <property type="component" value="Unassembled WGS sequence"/>
</dbReference>
<dbReference type="Gene3D" id="1.10.10.10">
    <property type="entry name" value="Winged helix-like DNA-binding domain superfamily/Winged helix DNA-binding domain"/>
    <property type="match status" value="1"/>
</dbReference>
<dbReference type="Pfam" id="PF03466">
    <property type="entry name" value="LysR_substrate"/>
    <property type="match status" value="1"/>
</dbReference>
<dbReference type="GO" id="GO:0003700">
    <property type="term" value="F:DNA-binding transcription factor activity"/>
    <property type="evidence" value="ECO:0007669"/>
    <property type="project" value="InterPro"/>
</dbReference>
<dbReference type="Pfam" id="PF00126">
    <property type="entry name" value="HTH_1"/>
    <property type="match status" value="1"/>
</dbReference>
<evidence type="ECO:0000313" key="6">
    <source>
        <dbReference type="EMBL" id="SMY37511.1"/>
    </source>
</evidence>
<dbReference type="SUPFAM" id="SSF46785">
    <property type="entry name" value="Winged helix' DNA-binding domain"/>
    <property type="match status" value="1"/>
</dbReference>
<accession>A0A1Y6MQK5</accession>